<sequence length="207" mass="23400">MRESMNKTYPTWKRFEDIVGAIAGMLFFLPFAPFVALAVKLEHPKSPVLVRLPRISGGEIIMIYKFRNMVPDADKMKPGLAHLNERADGPFFKIRKDPRVTRVGRVLRKFRIDEFPQLLNVLKGELSLVGPRPHEPGEVDKYPPEYRHVPMARAGATGLSQVSGASSLPFEKELELDSLYLARQSLFIDTKIILKTVLILFSDPTAV</sequence>
<proteinExistence type="inferred from homology"/>
<accession>A0A1F5NYK3</accession>
<gene>
    <name evidence="3" type="ORF">A2846_01610</name>
</gene>
<evidence type="ECO:0000256" key="1">
    <source>
        <dbReference type="ARBA" id="ARBA00006464"/>
    </source>
</evidence>
<dbReference type="Pfam" id="PF02397">
    <property type="entry name" value="Bac_transf"/>
    <property type="match status" value="1"/>
</dbReference>
<dbReference type="EMBL" id="MFEN01000065">
    <property type="protein sequence ID" value="OGE82711.1"/>
    <property type="molecule type" value="Genomic_DNA"/>
</dbReference>
<evidence type="ECO:0000259" key="2">
    <source>
        <dbReference type="Pfam" id="PF02397"/>
    </source>
</evidence>
<feature type="domain" description="Bacterial sugar transferase" evidence="2">
    <location>
        <begin position="13"/>
        <end position="201"/>
    </location>
</feature>
<dbReference type="AlphaFoldDB" id="A0A1F5NYK3"/>
<name>A0A1F5NYK3_9BACT</name>
<protein>
    <recommendedName>
        <fullName evidence="2">Bacterial sugar transferase domain-containing protein</fullName>
    </recommendedName>
</protein>
<dbReference type="GO" id="GO:0016780">
    <property type="term" value="F:phosphotransferase activity, for other substituted phosphate groups"/>
    <property type="evidence" value="ECO:0007669"/>
    <property type="project" value="TreeGrafter"/>
</dbReference>
<dbReference type="PANTHER" id="PTHR30576:SF10">
    <property type="entry name" value="SLL5057 PROTEIN"/>
    <property type="match status" value="1"/>
</dbReference>
<comment type="caution">
    <text evidence="3">The sequence shown here is derived from an EMBL/GenBank/DDBJ whole genome shotgun (WGS) entry which is preliminary data.</text>
</comment>
<evidence type="ECO:0000313" key="4">
    <source>
        <dbReference type="Proteomes" id="UP000176339"/>
    </source>
</evidence>
<dbReference type="Proteomes" id="UP000176339">
    <property type="component" value="Unassembled WGS sequence"/>
</dbReference>
<comment type="similarity">
    <text evidence="1">Belongs to the bacterial sugar transferase family.</text>
</comment>
<reference evidence="3 4" key="1">
    <citation type="journal article" date="2016" name="Nat. Commun.">
        <title>Thousands of microbial genomes shed light on interconnected biogeochemical processes in an aquifer system.</title>
        <authorList>
            <person name="Anantharaman K."/>
            <person name="Brown C.T."/>
            <person name="Hug L.A."/>
            <person name="Sharon I."/>
            <person name="Castelle C.J."/>
            <person name="Probst A.J."/>
            <person name="Thomas B.C."/>
            <person name="Singh A."/>
            <person name="Wilkins M.J."/>
            <person name="Karaoz U."/>
            <person name="Brodie E.L."/>
            <person name="Williams K.H."/>
            <person name="Hubbard S.S."/>
            <person name="Banfield J.F."/>
        </authorList>
    </citation>
    <scope>NUCLEOTIDE SEQUENCE [LARGE SCALE GENOMIC DNA]</scope>
</reference>
<dbReference type="PANTHER" id="PTHR30576">
    <property type="entry name" value="COLANIC BIOSYNTHESIS UDP-GLUCOSE LIPID CARRIER TRANSFERASE"/>
    <property type="match status" value="1"/>
</dbReference>
<organism evidence="3 4">
    <name type="scientific">Candidatus Doudnabacteria bacterium RIFCSPHIGHO2_01_FULL_49_9</name>
    <dbReference type="NCBI Taxonomy" id="1817827"/>
    <lineage>
        <taxon>Bacteria</taxon>
        <taxon>Candidatus Doudnaibacteriota</taxon>
    </lineage>
</organism>
<dbReference type="InterPro" id="IPR003362">
    <property type="entry name" value="Bact_transf"/>
</dbReference>
<evidence type="ECO:0000313" key="3">
    <source>
        <dbReference type="EMBL" id="OGE82711.1"/>
    </source>
</evidence>